<comment type="caution">
    <text evidence="1">The sequence shown here is derived from an EMBL/GenBank/DDBJ whole genome shotgun (WGS) entry which is preliminary data.</text>
</comment>
<dbReference type="AlphaFoldDB" id="A0AAE0SY08"/>
<evidence type="ECO:0000313" key="1">
    <source>
        <dbReference type="EMBL" id="KAK3599678.1"/>
    </source>
</evidence>
<gene>
    <name evidence="1" type="ORF">CHS0354_029146</name>
</gene>
<reference evidence="1" key="3">
    <citation type="submission" date="2023-05" db="EMBL/GenBank/DDBJ databases">
        <authorList>
            <person name="Smith C.H."/>
        </authorList>
    </citation>
    <scope>NUCLEOTIDE SEQUENCE</scope>
    <source>
        <strain evidence="1">CHS0354</strain>
        <tissue evidence="1">Mantle</tissue>
    </source>
</reference>
<proteinExistence type="predicted"/>
<name>A0AAE0SY08_9BIVA</name>
<dbReference type="Proteomes" id="UP001195483">
    <property type="component" value="Unassembled WGS sequence"/>
</dbReference>
<dbReference type="EMBL" id="JAEAOA010001748">
    <property type="protein sequence ID" value="KAK3599678.1"/>
    <property type="molecule type" value="Genomic_DNA"/>
</dbReference>
<reference evidence="1" key="1">
    <citation type="journal article" date="2021" name="Genome Biol. Evol.">
        <title>A High-Quality Reference Genome for a Parasitic Bivalve with Doubly Uniparental Inheritance (Bivalvia: Unionida).</title>
        <authorList>
            <person name="Smith C.H."/>
        </authorList>
    </citation>
    <scope>NUCLEOTIDE SEQUENCE</scope>
    <source>
        <strain evidence="1">CHS0354</strain>
    </source>
</reference>
<evidence type="ECO:0000313" key="2">
    <source>
        <dbReference type="Proteomes" id="UP001195483"/>
    </source>
</evidence>
<accession>A0AAE0SY08</accession>
<reference evidence="1" key="2">
    <citation type="journal article" date="2021" name="Genome Biol. Evol.">
        <title>Developing a high-quality reference genome for a parasitic bivalve with doubly uniparental inheritance (Bivalvia: Unionida).</title>
        <authorList>
            <person name="Smith C.H."/>
        </authorList>
    </citation>
    <scope>NUCLEOTIDE SEQUENCE</scope>
    <source>
        <strain evidence="1">CHS0354</strain>
        <tissue evidence="1">Mantle</tissue>
    </source>
</reference>
<keyword evidence="2" id="KW-1185">Reference proteome</keyword>
<organism evidence="1 2">
    <name type="scientific">Potamilus streckersoni</name>
    <dbReference type="NCBI Taxonomy" id="2493646"/>
    <lineage>
        <taxon>Eukaryota</taxon>
        <taxon>Metazoa</taxon>
        <taxon>Spiralia</taxon>
        <taxon>Lophotrochozoa</taxon>
        <taxon>Mollusca</taxon>
        <taxon>Bivalvia</taxon>
        <taxon>Autobranchia</taxon>
        <taxon>Heteroconchia</taxon>
        <taxon>Palaeoheterodonta</taxon>
        <taxon>Unionida</taxon>
        <taxon>Unionoidea</taxon>
        <taxon>Unionidae</taxon>
        <taxon>Ambleminae</taxon>
        <taxon>Lampsilini</taxon>
        <taxon>Potamilus</taxon>
    </lineage>
</organism>
<sequence>MFSASIFTKAVTFEHSATVLRLGMKRARATEFRETAKMTADLAVEQKKCQSRDAPNGKRITTQVQNMYLLTVKLHHSKV</sequence>
<protein>
    <submittedName>
        <fullName evidence="1">Uncharacterized protein</fullName>
    </submittedName>
</protein>